<evidence type="ECO:0000313" key="2">
    <source>
        <dbReference type="Proteomes" id="UP000316621"/>
    </source>
</evidence>
<proteinExistence type="predicted"/>
<sequence>MADDSDCLDKYRVYGIQDLEKAFHEIKTIDI</sequence>
<gene>
    <name evidence="1" type="ORF">C5167_011650</name>
</gene>
<dbReference type="AlphaFoldDB" id="A0A4Y7K7J4"/>
<evidence type="ECO:0000313" key="1">
    <source>
        <dbReference type="EMBL" id="RZC67958.1"/>
    </source>
</evidence>
<name>A0A4Y7K7J4_PAPSO</name>
<protein>
    <submittedName>
        <fullName evidence="1">Uncharacterized protein</fullName>
    </submittedName>
</protein>
<dbReference type="Proteomes" id="UP000316621">
    <property type="component" value="Chromosome 6"/>
</dbReference>
<accession>A0A4Y7K7J4</accession>
<dbReference type="EMBL" id="CM010720">
    <property type="protein sequence ID" value="RZC67958.1"/>
    <property type="molecule type" value="Genomic_DNA"/>
</dbReference>
<organism evidence="1 2">
    <name type="scientific">Papaver somniferum</name>
    <name type="common">Opium poppy</name>
    <dbReference type="NCBI Taxonomy" id="3469"/>
    <lineage>
        <taxon>Eukaryota</taxon>
        <taxon>Viridiplantae</taxon>
        <taxon>Streptophyta</taxon>
        <taxon>Embryophyta</taxon>
        <taxon>Tracheophyta</taxon>
        <taxon>Spermatophyta</taxon>
        <taxon>Magnoliopsida</taxon>
        <taxon>Ranunculales</taxon>
        <taxon>Papaveraceae</taxon>
        <taxon>Papaveroideae</taxon>
        <taxon>Papaver</taxon>
    </lineage>
</organism>
<dbReference type="Gramene" id="RZC67958">
    <property type="protein sequence ID" value="RZC67958"/>
    <property type="gene ID" value="C5167_011650"/>
</dbReference>
<keyword evidence="2" id="KW-1185">Reference proteome</keyword>
<reference evidence="1 2" key="1">
    <citation type="journal article" date="2018" name="Science">
        <title>The opium poppy genome and morphinan production.</title>
        <authorList>
            <person name="Guo L."/>
            <person name="Winzer T."/>
            <person name="Yang X."/>
            <person name="Li Y."/>
            <person name="Ning Z."/>
            <person name="He Z."/>
            <person name="Teodor R."/>
            <person name="Lu Y."/>
            <person name="Bowser T.A."/>
            <person name="Graham I.A."/>
            <person name="Ye K."/>
        </authorList>
    </citation>
    <scope>NUCLEOTIDE SEQUENCE [LARGE SCALE GENOMIC DNA]</scope>
    <source>
        <strain evidence="2">cv. HN1</strain>
        <tissue evidence="1">Leaves</tissue>
    </source>
</reference>